<organism evidence="1 2">
    <name type="scientific">Desulfomonile tiedjei</name>
    <dbReference type="NCBI Taxonomy" id="2358"/>
    <lineage>
        <taxon>Bacteria</taxon>
        <taxon>Pseudomonadati</taxon>
        <taxon>Thermodesulfobacteriota</taxon>
        <taxon>Desulfomonilia</taxon>
        <taxon>Desulfomonilales</taxon>
        <taxon>Desulfomonilaceae</taxon>
        <taxon>Desulfomonile</taxon>
    </lineage>
</organism>
<dbReference type="EMBL" id="JACRDE010000040">
    <property type="protein sequence ID" value="MBI5248087.1"/>
    <property type="molecule type" value="Genomic_DNA"/>
</dbReference>
<name>A0A9D6UYN3_9BACT</name>
<sequence length="91" mass="10149">MVVLILEKVPIGLRGELSRWMLEPKSGIFVGSVSGMVRDRLWDKACHDSKNGGCIMIHDSNTEQGFVIRSSGKSSRSLEDFEGLFLVRIPQ</sequence>
<dbReference type="Pfam" id="PF09707">
    <property type="entry name" value="Cas_Cas2CT1978"/>
    <property type="match status" value="1"/>
</dbReference>
<dbReference type="AlphaFoldDB" id="A0A9D6UYN3"/>
<reference evidence="1" key="1">
    <citation type="submission" date="2020-07" db="EMBL/GenBank/DDBJ databases">
        <title>Huge and variable diversity of episymbiotic CPR bacteria and DPANN archaea in groundwater ecosystems.</title>
        <authorList>
            <person name="He C.Y."/>
            <person name="Keren R."/>
            <person name="Whittaker M."/>
            <person name="Farag I.F."/>
            <person name="Doudna J."/>
            <person name="Cate J.H.D."/>
            <person name="Banfield J.F."/>
        </authorList>
    </citation>
    <scope>NUCLEOTIDE SEQUENCE</scope>
    <source>
        <strain evidence="1">NC_groundwater_1664_Pr3_B-0.1um_52_9</strain>
    </source>
</reference>
<evidence type="ECO:0000313" key="2">
    <source>
        <dbReference type="Proteomes" id="UP000807825"/>
    </source>
</evidence>
<evidence type="ECO:0000313" key="1">
    <source>
        <dbReference type="EMBL" id="MBI5248087.1"/>
    </source>
</evidence>
<protein>
    <submittedName>
        <fullName evidence="1">Type I-E CRISPR-associated endoribonuclease Cas2</fullName>
    </submittedName>
</protein>
<proteinExistence type="predicted"/>
<gene>
    <name evidence="1" type="primary">cas2e</name>
    <name evidence="1" type="ORF">HY912_01210</name>
</gene>
<dbReference type="Gene3D" id="3.30.70.240">
    <property type="match status" value="1"/>
</dbReference>
<dbReference type="InterPro" id="IPR010152">
    <property type="entry name" value="CRISPR-assoc_prot_Cas2_sub"/>
</dbReference>
<dbReference type="Proteomes" id="UP000807825">
    <property type="component" value="Unassembled WGS sequence"/>
</dbReference>
<accession>A0A9D6UYN3</accession>
<comment type="caution">
    <text evidence="1">The sequence shown here is derived from an EMBL/GenBank/DDBJ whole genome shotgun (WGS) entry which is preliminary data.</text>
</comment>
<dbReference type="NCBIfam" id="TIGR01873">
    <property type="entry name" value="cas_CT1978"/>
    <property type="match status" value="1"/>
</dbReference>